<comment type="caution">
    <text evidence="2">The sequence shown here is derived from an EMBL/GenBank/DDBJ whole genome shotgun (WGS) entry which is preliminary data.</text>
</comment>
<dbReference type="Gene3D" id="1.10.10.2840">
    <property type="entry name" value="PucR C-terminal helix-turn-helix domain"/>
    <property type="match status" value="1"/>
</dbReference>
<dbReference type="InterPro" id="IPR025736">
    <property type="entry name" value="PucR_C-HTH_dom"/>
</dbReference>
<dbReference type="PANTHER" id="PTHR33744">
    <property type="entry name" value="CARBOHYDRATE DIACID REGULATOR"/>
    <property type="match status" value="1"/>
</dbReference>
<evidence type="ECO:0000313" key="2">
    <source>
        <dbReference type="EMBL" id="CKJ26284.1"/>
    </source>
</evidence>
<organism evidence="2 4">
    <name type="scientific">Streptococcus pneumoniae</name>
    <dbReference type="NCBI Taxonomy" id="1313"/>
    <lineage>
        <taxon>Bacteria</taxon>
        <taxon>Bacillati</taxon>
        <taxon>Bacillota</taxon>
        <taxon>Bacilli</taxon>
        <taxon>Lactobacillales</taxon>
        <taxon>Streptococcaceae</taxon>
        <taxon>Streptococcus</taxon>
    </lineage>
</organism>
<evidence type="ECO:0000313" key="3">
    <source>
        <dbReference type="EMBL" id="TVX70325.1"/>
    </source>
</evidence>
<dbReference type="InterPro" id="IPR051448">
    <property type="entry name" value="CdaR-like_regulators"/>
</dbReference>
<dbReference type="AlphaFoldDB" id="A0A064BWS6"/>
<proteinExistence type="predicted"/>
<name>A0A064BWS6_STREE</name>
<dbReference type="EMBL" id="CMWB01000036">
    <property type="protein sequence ID" value="CKJ26284.1"/>
    <property type="molecule type" value="Genomic_DNA"/>
</dbReference>
<evidence type="ECO:0000313" key="5">
    <source>
        <dbReference type="Proteomes" id="UP000315060"/>
    </source>
</evidence>
<dbReference type="Pfam" id="PF13556">
    <property type="entry name" value="HTH_30"/>
    <property type="match status" value="1"/>
</dbReference>
<dbReference type="InterPro" id="IPR042070">
    <property type="entry name" value="PucR_C-HTH_sf"/>
</dbReference>
<protein>
    <submittedName>
        <fullName evidence="2">Leucine-rich protein</fullName>
    </submittedName>
    <submittedName>
        <fullName evidence="3">PucR family transcriptional regulator</fullName>
    </submittedName>
</protein>
<accession>A0A064BWS6</accession>
<reference evidence="2 4" key="1">
    <citation type="submission" date="2015-03" db="EMBL/GenBank/DDBJ databases">
        <authorList>
            <consortium name="Pathogen Informatics"/>
            <person name="Murphy D."/>
        </authorList>
    </citation>
    <scope>NUCLEOTIDE SEQUENCE [LARGE SCALE GENOMIC DNA]</scope>
    <source>
        <strain evidence="2 4">0310</strain>
    </source>
</reference>
<feature type="domain" description="PucR C-terminal helix-turn-helix" evidence="1">
    <location>
        <begin position="241"/>
        <end position="277"/>
    </location>
</feature>
<evidence type="ECO:0000259" key="1">
    <source>
        <dbReference type="Pfam" id="PF13556"/>
    </source>
</evidence>
<evidence type="ECO:0000313" key="4">
    <source>
        <dbReference type="Proteomes" id="UP000045541"/>
    </source>
</evidence>
<dbReference type="EMBL" id="VMYC01000086">
    <property type="protein sequence ID" value="TVX70325.1"/>
    <property type="molecule type" value="Genomic_DNA"/>
</dbReference>
<gene>
    <name evidence="2" type="primary">lrp</name>
    <name evidence="3" type="ORF">AZJ28_05465</name>
    <name evidence="2" type="ORF">ERS096071_01713</name>
</gene>
<dbReference type="Proteomes" id="UP000315060">
    <property type="component" value="Unassembled WGS sequence"/>
</dbReference>
<dbReference type="Proteomes" id="UP000045541">
    <property type="component" value="Unassembled WGS sequence"/>
</dbReference>
<reference evidence="3 5" key="2">
    <citation type="submission" date="2019-07" db="EMBL/GenBank/DDBJ databases">
        <authorList>
            <person name="Mohale T."/>
        </authorList>
    </citation>
    <scope>NUCLEOTIDE SEQUENCE [LARGE SCALE GENOMIC DNA]</scope>
    <source>
        <strain evidence="3 5">NTPn 59</strain>
    </source>
</reference>
<sequence>MMEKELQDWFPEARISDQPVEKEGYLTLPLASQQWILLEEAGLSEREKQLVALLTQQEQARSLNPWYSYLVEGKGQAPQVFKKIQLVYCHLSYFQQENLASWLDMMRTLFPNCQTVLQVGAQDYVFVLQQDKYTSVRDILSDTIEAVEYDFGLRLSIMLGQVWSQTGHQALSDLIKAERDLFKTWWRQGHQGVHTFSQLYLWSMGERLVDLKQIKECLHQMILDQEQIQEIILSLWENSVVLTKTAQQLYLHRNSLQYKIDKWEELTGLQLKELTDLTLCYQLILGSLSTIVGL</sequence>
<dbReference type="PANTHER" id="PTHR33744:SF15">
    <property type="entry name" value="CARBOHYDRATE DIACID REGULATOR"/>
    <property type="match status" value="1"/>
</dbReference>